<reference evidence="2" key="1">
    <citation type="submission" date="2022-07" db="EMBL/GenBank/DDBJ databases">
        <authorList>
            <consortium name="Clinical and Environmental Microbiology Branch: Whole genome sequencing antimicrobial resistance pathogens in the healthcare setting"/>
        </authorList>
    </citation>
    <scope>NUCLEOTIDE SEQUENCE</scope>
    <source>
        <strain evidence="2">Stenotrophomonas_maltophilia_2021CK-00905</strain>
    </source>
</reference>
<gene>
    <name evidence="2" type="ORF">QEK83_000146</name>
</gene>
<organism evidence="2 3">
    <name type="scientific">Stenotrophomonas maltophilia</name>
    <name type="common">Pseudomonas maltophilia</name>
    <name type="synonym">Xanthomonas maltophilia</name>
    <dbReference type="NCBI Taxonomy" id="40324"/>
    <lineage>
        <taxon>Bacteria</taxon>
        <taxon>Pseudomonadati</taxon>
        <taxon>Pseudomonadota</taxon>
        <taxon>Gammaproteobacteria</taxon>
        <taxon>Lysobacterales</taxon>
        <taxon>Lysobacteraceae</taxon>
        <taxon>Stenotrophomonas</taxon>
        <taxon>Stenotrophomonas maltophilia group</taxon>
    </lineage>
</organism>
<comment type="caution">
    <text evidence="2">The sequence shown here is derived from an EMBL/GenBank/DDBJ whole genome shotgun (WGS) entry which is preliminary data.</text>
</comment>
<keyword evidence="1" id="KW-0732">Signal</keyword>
<evidence type="ECO:0000313" key="3">
    <source>
        <dbReference type="Proteomes" id="UP001214521"/>
    </source>
</evidence>
<feature type="signal peptide" evidence="1">
    <location>
        <begin position="1"/>
        <end position="20"/>
    </location>
</feature>
<accession>A0AAI9C553</accession>
<dbReference type="Proteomes" id="UP001214521">
    <property type="component" value="Unassembled WGS sequence"/>
</dbReference>
<dbReference type="AlphaFoldDB" id="A0AAI9C553"/>
<feature type="chain" id="PRO_5042574684" evidence="1">
    <location>
        <begin position="21"/>
        <end position="257"/>
    </location>
</feature>
<evidence type="ECO:0000256" key="1">
    <source>
        <dbReference type="SAM" id="SignalP"/>
    </source>
</evidence>
<evidence type="ECO:0000313" key="2">
    <source>
        <dbReference type="EMBL" id="EKT4439553.1"/>
    </source>
</evidence>
<protein>
    <submittedName>
        <fullName evidence="2">Uncharacterized protein</fullName>
    </submittedName>
</protein>
<proteinExistence type="predicted"/>
<name>A0AAI9C553_STEMA</name>
<sequence>MNKCVLLAFGLSLIVSSASAFGEGAYVSQDGEALHSFVERVSLAERKSSCGYISKAASSYRIRLVDCALKYSDAELVVYTAGGWTRLVFESVSASINIGGSHLEGRVLGELTASSAMSMDQFAASISDPIAQYTKNTQHEVCAQICKSPLGDWGAIVTTVGSHVMCPITSVCPDGMTATGQGIHSHPTGSTYKINAADKALLLSGPFYRLGAKEARGHTDVFSEEDFKAGPGYMVTDKGRLMHQDGPKKVRVISIDR</sequence>
<dbReference type="EMBL" id="ABLOMU010000001">
    <property type="protein sequence ID" value="EKT4439553.1"/>
    <property type="molecule type" value="Genomic_DNA"/>
</dbReference>